<dbReference type="InterPro" id="IPR053173">
    <property type="entry name" value="SAM-binding_MTase"/>
</dbReference>
<keyword evidence="4" id="KW-1185">Reference proteome</keyword>
<dbReference type="Pfam" id="PF21320">
    <property type="entry name" value="WHD_Rv2258c"/>
    <property type="match status" value="1"/>
</dbReference>
<organism evidence="3 4">
    <name type="scientific">Candidatus Thiodiazotropha endolucinida</name>
    <dbReference type="NCBI Taxonomy" id="1655433"/>
    <lineage>
        <taxon>Bacteria</taxon>
        <taxon>Pseudomonadati</taxon>
        <taxon>Pseudomonadota</taxon>
        <taxon>Gammaproteobacteria</taxon>
        <taxon>Chromatiales</taxon>
        <taxon>Sedimenticolaceae</taxon>
        <taxon>Candidatus Thiodiazotropha</taxon>
    </lineage>
</organism>
<dbReference type="AlphaFoldDB" id="A0A7Z0VPB6"/>
<feature type="domain" description="S-adenosylmethionine-dependent methyltransferase Rv2258c-like winged HTH" evidence="2">
    <location>
        <begin position="33"/>
        <end position="107"/>
    </location>
</feature>
<dbReference type="Proteomes" id="UP000094769">
    <property type="component" value="Unassembled WGS sequence"/>
</dbReference>
<dbReference type="Pfam" id="PF13847">
    <property type="entry name" value="Methyltransf_31"/>
    <property type="match status" value="1"/>
</dbReference>
<evidence type="ECO:0000259" key="2">
    <source>
        <dbReference type="Pfam" id="PF21320"/>
    </source>
</evidence>
<dbReference type="InterPro" id="IPR025714">
    <property type="entry name" value="Methyltranfer_dom"/>
</dbReference>
<sequence length="374" mass="41164">MCQPVNLPPVGQSEPNGQAAIFAEELLQILNHGAIALMISIGHRTGLFDTMARIPPSDSQGIAESAGLNERYVREWLGAMVTAAIVIYDADSGCYTLPPAHAGLLTRDASPDNVAVFAQYIPLLGQVEEEVIDCFYNGGGVPYERYTRFHEVMAEDSGQTVVSALFEHILPLIDGHLSRLERGIDVLDVGCGRGQALLQLARAFPKSRFTGYDFSQEAIEWARKEADRQGLNNLLFEVKDVATLDEQGAYDWIVTFDAIHDQKSPDMVLSAIHGALREDGIYLMQDIKGSSHLHNNLEHPIGPLLYTLSTMHCMTVSLAQDGAGLGTVWGRELALKMLNEAGFNDVIVKELDHDFQNYFYIIRKMSGQVGDSLN</sequence>
<dbReference type="CDD" id="cd02440">
    <property type="entry name" value="AdoMet_MTases"/>
    <property type="match status" value="1"/>
</dbReference>
<name>A0A7Z0VPB6_9GAMM</name>
<dbReference type="SUPFAM" id="SSF53335">
    <property type="entry name" value="S-adenosyl-L-methionine-dependent methyltransferases"/>
    <property type="match status" value="1"/>
</dbReference>
<proteinExistence type="predicted"/>
<dbReference type="PANTHER" id="PTHR45128:SF1">
    <property type="entry name" value="S-ADENOSYLMETHIONINE-DEPENDENT METHYLTRANSFERASE RV2258C"/>
    <property type="match status" value="1"/>
</dbReference>
<dbReference type="EMBL" id="MARB01000002">
    <property type="protein sequence ID" value="ODJ89418.1"/>
    <property type="molecule type" value="Genomic_DNA"/>
</dbReference>
<feature type="domain" description="Methyltransferase" evidence="1">
    <location>
        <begin position="181"/>
        <end position="293"/>
    </location>
</feature>
<dbReference type="Gene3D" id="3.40.50.150">
    <property type="entry name" value="Vaccinia Virus protein VP39"/>
    <property type="match status" value="1"/>
</dbReference>
<dbReference type="RefSeq" id="WP_069121139.1">
    <property type="nucleotide sequence ID" value="NZ_MARB01000002.1"/>
</dbReference>
<dbReference type="InterPro" id="IPR029063">
    <property type="entry name" value="SAM-dependent_MTases_sf"/>
</dbReference>
<reference evidence="3 4" key="1">
    <citation type="submission" date="2016-06" db="EMBL/GenBank/DDBJ databases">
        <title>Genome sequence of endosymbiont of Candidatus Endolucinida thiodiazotropha.</title>
        <authorList>
            <person name="Poehlein A."/>
            <person name="Koenig S."/>
            <person name="Heiden S.E."/>
            <person name="Thuermer A."/>
            <person name="Voget S."/>
            <person name="Daniel R."/>
            <person name="Markert S."/>
            <person name="Gros O."/>
            <person name="Schweder T."/>
        </authorList>
    </citation>
    <scope>NUCLEOTIDE SEQUENCE [LARGE SCALE GENOMIC DNA]</scope>
    <source>
        <strain evidence="3 4">COS</strain>
    </source>
</reference>
<gene>
    <name evidence="3" type="ORF">CODIS_05170</name>
</gene>
<dbReference type="PANTHER" id="PTHR45128">
    <property type="entry name" value="METHYLTRANSFERASE TYPE 11"/>
    <property type="match status" value="1"/>
</dbReference>
<evidence type="ECO:0000313" key="4">
    <source>
        <dbReference type="Proteomes" id="UP000094769"/>
    </source>
</evidence>
<dbReference type="OrthoDB" id="9801363at2"/>
<accession>A0A7Z0VPB6</accession>
<dbReference type="InterPro" id="IPR048711">
    <property type="entry name" value="WHD_Rv2258c"/>
</dbReference>
<protein>
    <submittedName>
        <fullName evidence="3">Uncharacterized protein</fullName>
    </submittedName>
</protein>
<evidence type="ECO:0000313" key="3">
    <source>
        <dbReference type="EMBL" id="ODJ89418.1"/>
    </source>
</evidence>
<comment type="caution">
    <text evidence="3">The sequence shown here is derived from an EMBL/GenBank/DDBJ whole genome shotgun (WGS) entry which is preliminary data.</text>
</comment>
<evidence type="ECO:0000259" key="1">
    <source>
        <dbReference type="Pfam" id="PF13847"/>
    </source>
</evidence>